<dbReference type="Proteomes" id="UP000813385">
    <property type="component" value="Unassembled WGS sequence"/>
</dbReference>
<feature type="transmembrane region" description="Helical" evidence="1">
    <location>
        <begin position="20"/>
        <end position="40"/>
    </location>
</feature>
<keyword evidence="1" id="KW-0472">Membrane</keyword>
<reference evidence="2" key="1">
    <citation type="journal article" date="2021" name="Nat. Commun.">
        <title>Genetic determinants of endophytism in the Arabidopsis root mycobiome.</title>
        <authorList>
            <person name="Mesny F."/>
            <person name="Miyauchi S."/>
            <person name="Thiergart T."/>
            <person name="Pickel B."/>
            <person name="Atanasova L."/>
            <person name="Karlsson M."/>
            <person name="Huettel B."/>
            <person name="Barry K.W."/>
            <person name="Haridas S."/>
            <person name="Chen C."/>
            <person name="Bauer D."/>
            <person name="Andreopoulos W."/>
            <person name="Pangilinan J."/>
            <person name="LaButti K."/>
            <person name="Riley R."/>
            <person name="Lipzen A."/>
            <person name="Clum A."/>
            <person name="Drula E."/>
            <person name="Henrissat B."/>
            <person name="Kohler A."/>
            <person name="Grigoriev I.V."/>
            <person name="Martin F.M."/>
            <person name="Hacquard S."/>
        </authorList>
    </citation>
    <scope>NUCLEOTIDE SEQUENCE</scope>
    <source>
        <strain evidence="2">MPI-CAGE-AT-0016</strain>
    </source>
</reference>
<accession>A0A8K0X799</accession>
<name>A0A8K0X799_9PEZI</name>
<evidence type="ECO:0000256" key="1">
    <source>
        <dbReference type="SAM" id="Phobius"/>
    </source>
</evidence>
<keyword evidence="3" id="KW-1185">Reference proteome</keyword>
<dbReference type="EMBL" id="JAGPXD010000001">
    <property type="protein sequence ID" value="KAH7374626.1"/>
    <property type="molecule type" value="Genomic_DNA"/>
</dbReference>
<organism evidence="2 3">
    <name type="scientific">Plectosphaerella cucumerina</name>
    <dbReference type="NCBI Taxonomy" id="40658"/>
    <lineage>
        <taxon>Eukaryota</taxon>
        <taxon>Fungi</taxon>
        <taxon>Dikarya</taxon>
        <taxon>Ascomycota</taxon>
        <taxon>Pezizomycotina</taxon>
        <taxon>Sordariomycetes</taxon>
        <taxon>Hypocreomycetidae</taxon>
        <taxon>Glomerellales</taxon>
        <taxon>Plectosphaerellaceae</taxon>
        <taxon>Plectosphaerella</taxon>
    </lineage>
</organism>
<keyword evidence="1" id="KW-0812">Transmembrane</keyword>
<comment type="caution">
    <text evidence="2">The sequence shown here is derived from an EMBL/GenBank/DDBJ whole genome shotgun (WGS) entry which is preliminary data.</text>
</comment>
<sequence>MEGWTIGRTVINVTQTGRVVAVILIATSIVCCGMAIPFVVGEKINGVDPFQPSRRVQELVHLGGVTGINAQIILIHLLITEYKTAIFTQGPRNSMFRSTTEGGFEIDEPIDIESLYLRNFVPVEILDDIGEHIVCLNVRRELHQLQTWRIVKCLGHRGLEETVEENGVVKLSMQSLEVRRVLGVYIGKTQFGGTKSEESEKD</sequence>
<dbReference type="OrthoDB" id="5419219at2759"/>
<feature type="transmembrane region" description="Helical" evidence="1">
    <location>
        <begin position="60"/>
        <end position="79"/>
    </location>
</feature>
<keyword evidence="1" id="KW-1133">Transmembrane helix</keyword>
<evidence type="ECO:0000313" key="2">
    <source>
        <dbReference type="EMBL" id="KAH7374626.1"/>
    </source>
</evidence>
<evidence type="ECO:0000313" key="3">
    <source>
        <dbReference type="Proteomes" id="UP000813385"/>
    </source>
</evidence>
<dbReference type="AlphaFoldDB" id="A0A8K0X799"/>
<proteinExistence type="predicted"/>
<protein>
    <submittedName>
        <fullName evidence="2">Uncharacterized protein</fullName>
    </submittedName>
</protein>
<gene>
    <name evidence="2" type="ORF">B0T11DRAFT_334172</name>
</gene>